<evidence type="ECO:0000313" key="2">
    <source>
        <dbReference type="Proteomes" id="UP001501436"/>
    </source>
</evidence>
<dbReference type="PROSITE" id="PS51257">
    <property type="entry name" value="PROKAR_LIPOPROTEIN"/>
    <property type="match status" value="1"/>
</dbReference>
<dbReference type="EMBL" id="BAABJI010000001">
    <property type="protein sequence ID" value="GAA4903973.1"/>
    <property type="molecule type" value="Genomic_DNA"/>
</dbReference>
<dbReference type="Pfam" id="PF13385">
    <property type="entry name" value="Laminin_G_3"/>
    <property type="match status" value="1"/>
</dbReference>
<evidence type="ECO:0000313" key="1">
    <source>
        <dbReference type="EMBL" id="GAA4903973.1"/>
    </source>
</evidence>
<keyword evidence="2" id="KW-1185">Reference proteome</keyword>
<gene>
    <name evidence="1" type="ORF">GCM10023313_03190</name>
</gene>
<evidence type="ECO:0008006" key="3">
    <source>
        <dbReference type="Google" id="ProtNLM"/>
    </source>
</evidence>
<organism evidence="1 2">
    <name type="scientific">Mucilaginibacter defluvii</name>
    <dbReference type="NCBI Taxonomy" id="1196019"/>
    <lineage>
        <taxon>Bacteria</taxon>
        <taxon>Pseudomonadati</taxon>
        <taxon>Bacteroidota</taxon>
        <taxon>Sphingobacteriia</taxon>
        <taxon>Sphingobacteriales</taxon>
        <taxon>Sphingobacteriaceae</taxon>
        <taxon>Mucilaginibacter</taxon>
    </lineage>
</organism>
<dbReference type="Proteomes" id="UP001501436">
    <property type="component" value="Unassembled WGS sequence"/>
</dbReference>
<comment type="caution">
    <text evidence="1">The sequence shown here is derived from an EMBL/GenBank/DDBJ whole genome shotgun (WGS) entry which is preliminary data.</text>
</comment>
<proteinExistence type="predicted"/>
<dbReference type="SUPFAM" id="SSF49899">
    <property type="entry name" value="Concanavalin A-like lectins/glucanases"/>
    <property type="match status" value="1"/>
</dbReference>
<sequence length="278" mass="29548">MKKYSFKNILGVALAGLALSSCQKDFDPKSYAPPLNIGGFTSAAQVAPSNLVAHWAFDGNLADSVSKTAGTATGTSFTGGIKGQGLQGALNSYVITAPSATITGLTSFTMTEWVNTPPPSTGIIGLFSLAKTNAFWGNFEIFIENGSTNDNGKLRVHFFNGTDDVTYALDNVKNMFDKWVNLGVSYNESTSVVTVYLNGSEVGNTKLNGLSGALKFQNTGNIVFGCVQFQTDPSQTTATGKQSWASYLTGQLDEVRIYNKALSDNEINAVVKLEGRGK</sequence>
<accession>A0ABP9FLI6</accession>
<dbReference type="RefSeq" id="WP_345329147.1">
    <property type="nucleotide sequence ID" value="NZ_BAABJI010000001.1"/>
</dbReference>
<reference evidence="2" key="1">
    <citation type="journal article" date="2019" name="Int. J. Syst. Evol. Microbiol.">
        <title>The Global Catalogue of Microorganisms (GCM) 10K type strain sequencing project: providing services to taxonomists for standard genome sequencing and annotation.</title>
        <authorList>
            <consortium name="The Broad Institute Genomics Platform"/>
            <consortium name="The Broad Institute Genome Sequencing Center for Infectious Disease"/>
            <person name="Wu L."/>
            <person name="Ma J."/>
        </authorList>
    </citation>
    <scope>NUCLEOTIDE SEQUENCE [LARGE SCALE GENOMIC DNA]</scope>
    <source>
        <strain evidence="2">JCM 18283</strain>
    </source>
</reference>
<dbReference type="InterPro" id="IPR013320">
    <property type="entry name" value="ConA-like_dom_sf"/>
</dbReference>
<name>A0ABP9FLI6_9SPHI</name>
<dbReference type="Gene3D" id="2.60.120.200">
    <property type="match status" value="1"/>
</dbReference>
<protein>
    <recommendedName>
        <fullName evidence="3">Concanavalin A-like lectin/glucanase superfamily protein</fullName>
    </recommendedName>
</protein>